<dbReference type="InterPro" id="IPR016035">
    <property type="entry name" value="Acyl_Trfase/lysoPLipase"/>
</dbReference>
<dbReference type="Pfam" id="PF08354">
    <property type="entry name" value="Fas1-AflB-like_hel"/>
    <property type="match status" value="1"/>
</dbReference>
<dbReference type="InterPro" id="IPR002539">
    <property type="entry name" value="MaoC-like_dom"/>
</dbReference>
<keyword evidence="10 28" id="KW-0808">Transferase</keyword>
<dbReference type="PANTHER" id="PTHR10982">
    <property type="entry name" value="MALONYL COA-ACYL CARRIER PROTEIN TRANSACYLASE"/>
    <property type="match status" value="1"/>
</dbReference>
<dbReference type="InterPro" id="IPR039569">
    <property type="entry name" value="FAS1-like_DH_region"/>
</dbReference>
<comment type="subunit">
    <text evidence="20">[Alpha(6)beta(6)] hexamers of two multifunctional subunits (alpha and beta).</text>
</comment>
<evidence type="ECO:0000256" key="26">
    <source>
        <dbReference type="ARBA" id="ARBA00058855"/>
    </source>
</evidence>
<dbReference type="Gene3D" id="6.10.60.10">
    <property type="match status" value="1"/>
</dbReference>
<dbReference type="EC" id="2.3.1.39" evidence="8"/>
<keyword evidence="18" id="KW-0456">Lyase</keyword>
<evidence type="ECO:0000256" key="22">
    <source>
        <dbReference type="ARBA" id="ARBA00048462"/>
    </source>
</evidence>
<evidence type="ECO:0000256" key="20">
    <source>
        <dbReference type="ARBA" id="ARBA00033756"/>
    </source>
</evidence>
<dbReference type="EC" id="4.2.1.59" evidence="6"/>
<evidence type="ECO:0000256" key="29">
    <source>
        <dbReference type="PIRSR" id="PIRSR005562-1"/>
    </source>
</evidence>
<reference evidence="32" key="1">
    <citation type="journal article" date="2023" name="Mol. Phylogenet. Evol.">
        <title>Genome-scale phylogeny and comparative genomics of the fungal order Sordariales.</title>
        <authorList>
            <person name="Hensen N."/>
            <person name="Bonometti L."/>
            <person name="Westerberg I."/>
            <person name="Brannstrom I.O."/>
            <person name="Guillou S."/>
            <person name="Cros-Aarteil S."/>
            <person name="Calhoun S."/>
            <person name="Haridas S."/>
            <person name="Kuo A."/>
            <person name="Mondo S."/>
            <person name="Pangilinan J."/>
            <person name="Riley R."/>
            <person name="LaButti K."/>
            <person name="Andreopoulos B."/>
            <person name="Lipzen A."/>
            <person name="Chen C."/>
            <person name="Yan M."/>
            <person name="Daum C."/>
            <person name="Ng V."/>
            <person name="Clum A."/>
            <person name="Steindorff A."/>
            <person name="Ohm R.A."/>
            <person name="Martin F."/>
            <person name="Silar P."/>
            <person name="Natvig D.O."/>
            <person name="Lalanne C."/>
            <person name="Gautier V."/>
            <person name="Ament-Velasquez S.L."/>
            <person name="Kruys A."/>
            <person name="Hutchinson M.I."/>
            <person name="Powell A.J."/>
            <person name="Barry K."/>
            <person name="Miller A.N."/>
            <person name="Grigoriev I.V."/>
            <person name="Debuchy R."/>
            <person name="Gladieux P."/>
            <person name="Hiltunen Thoren M."/>
            <person name="Johannesson H."/>
        </authorList>
    </citation>
    <scope>NUCLEOTIDE SEQUENCE</scope>
    <source>
        <strain evidence="32">CBS 538.74</strain>
    </source>
</reference>
<feature type="region of interest" description="Disordered" evidence="30">
    <location>
        <begin position="1"/>
        <end position="22"/>
    </location>
</feature>
<evidence type="ECO:0000256" key="24">
    <source>
        <dbReference type="ARBA" id="ARBA00048572"/>
    </source>
</evidence>
<dbReference type="FunFam" id="1.20.1050.120:FF:000001">
    <property type="entry name" value="Fatty acid synthase beta subunit dehydratase"/>
    <property type="match status" value="1"/>
</dbReference>
<dbReference type="PANTHER" id="PTHR10982:SF21">
    <property type="entry name" value="FATTY ACID SYNTHASE SUBUNIT BETA"/>
    <property type="match status" value="1"/>
</dbReference>
<dbReference type="InterPro" id="IPR003965">
    <property type="entry name" value="Fatty_acid_synthase"/>
</dbReference>
<dbReference type="GO" id="GO:0006633">
    <property type="term" value="P:fatty acid biosynthetic process"/>
    <property type="evidence" value="ECO:0007669"/>
    <property type="project" value="UniProtKB-KW"/>
</dbReference>
<protein>
    <recommendedName>
        <fullName evidence="27">Fatty acid synthase subunit beta</fullName>
        <ecNumber evidence="5">1.3.1.9</ecNumber>
        <ecNumber evidence="7">2.3.1.38</ecNumber>
        <ecNumber evidence="8">2.3.1.39</ecNumber>
        <ecNumber evidence="4">2.3.1.86</ecNumber>
        <ecNumber evidence="3">3.1.2.14</ecNumber>
        <ecNumber evidence="6">4.2.1.59</ecNumber>
    </recommendedName>
</protein>
<dbReference type="Pfam" id="PF22235">
    <property type="entry name" value="FAS1_thioest_ins"/>
    <property type="match status" value="1"/>
</dbReference>
<comment type="catalytic activity">
    <reaction evidence="24">
        <text>a 2,3-saturated acyl-[ACP] + NAD(+) = a (2E)-enoyl-[ACP] + NADH + H(+)</text>
        <dbReference type="Rhea" id="RHEA:10240"/>
        <dbReference type="Rhea" id="RHEA-COMP:9925"/>
        <dbReference type="Rhea" id="RHEA-COMP:9926"/>
        <dbReference type="ChEBI" id="CHEBI:15378"/>
        <dbReference type="ChEBI" id="CHEBI:57540"/>
        <dbReference type="ChEBI" id="CHEBI:57945"/>
        <dbReference type="ChEBI" id="CHEBI:78784"/>
        <dbReference type="ChEBI" id="CHEBI:78785"/>
        <dbReference type="EC" id="1.3.1.9"/>
    </reaction>
</comment>
<accession>A0AAN6VDY1</accession>
<evidence type="ECO:0000256" key="11">
    <source>
        <dbReference type="ARBA" id="ARBA00022801"/>
    </source>
</evidence>
<evidence type="ECO:0000256" key="18">
    <source>
        <dbReference type="ARBA" id="ARBA00023239"/>
    </source>
</evidence>
<dbReference type="GO" id="GO:0004318">
    <property type="term" value="F:enoyl-[acyl-carrier-protein] reductase (NADH) activity"/>
    <property type="evidence" value="ECO:0007669"/>
    <property type="project" value="UniProtKB-UniRule"/>
</dbReference>
<dbReference type="FunFam" id="3.30.1120.100:FF:000001">
    <property type="entry name" value="Fatty acid synthase beta subunit dehydratase"/>
    <property type="match status" value="1"/>
</dbReference>
<dbReference type="InterPro" id="IPR029069">
    <property type="entry name" value="HotDog_dom_sf"/>
</dbReference>
<evidence type="ECO:0000256" key="10">
    <source>
        <dbReference type="ARBA" id="ARBA00022679"/>
    </source>
</evidence>
<dbReference type="GO" id="GO:0005835">
    <property type="term" value="C:fatty acid synthase complex"/>
    <property type="evidence" value="ECO:0007669"/>
    <property type="project" value="UniProtKB-UniRule"/>
</dbReference>
<dbReference type="GO" id="GO:0004313">
    <property type="term" value="F:[acyl-carrier-protein] S-acetyltransferase activity"/>
    <property type="evidence" value="ECO:0007669"/>
    <property type="project" value="UniProtKB-EC"/>
</dbReference>
<evidence type="ECO:0000313" key="33">
    <source>
        <dbReference type="Proteomes" id="UP001302745"/>
    </source>
</evidence>
<dbReference type="Pfam" id="PF16073">
    <property type="entry name" value="SAT"/>
    <property type="match status" value="1"/>
</dbReference>
<dbReference type="FunFam" id="3.10.129.10:FF:000017">
    <property type="entry name" value="Fatty acid synthase beta subunit dehydratase"/>
    <property type="match status" value="1"/>
</dbReference>
<dbReference type="InterPro" id="IPR032088">
    <property type="entry name" value="SAT"/>
</dbReference>
<dbReference type="EC" id="3.1.2.14" evidence="3"/>
<dbReference type="Gene3D" id="3.20.20.70">
    <property type="entry name" value="Aldolase class I"/>
    <property type="match status" value="2"/>
</dbReference>
<comment type="catalytic activity">
    <reaction evidence="22">
        <text>holo-[ACP] + malonyl-CoA = malonyl-[ACP] + CoA</text>
        <dbReference type="Rhea" id="RHEA:41792"/>
        <dbReference type="Rhea" id="RHEA-COMP:9623"/>
        <dbReference type="Rhea" id="RHEA-COMP:9685"/>
        <dbReference type="ChEBI" id="CHEBI:57287"/>
        <dbReference type="ChEBI" id="CHEBI:57384"/>
        <dbReference type="ChEBI" id="CHEBI:64479"/>
        <dbReference type="ChEBI" id="CHEBI:78449"/>
        <dbReference type="EC" id="2.3.1.39"/>
    </reaction>
</comment>
<dbReference type="InterPro" id="IPR050830">
    <property type="entry name" value="Fungal_FAS"/>
</dbReference>
<evidence type="ECO:0000256" key="2">
    <source>
        <dbReference type="ARBA" id="ARBA00010009"/>
    </source>
</evidence>
<dbReference type="FunFam" id="3.30.70.3330:FF:000001">
    <property type="entry name" value="Fatty acid synthase subunit beta dehydratase"/>
    <property type="match status" value="1"/>
</dbReference>
<feature type="domain" description="Malonyl-CoA:ACP transacylase (MAT)" evidence="31">
    <location>
        <begin position="1699"/>
        <end position="2020"/>
    </location>
</feature>
<dbReference type="Pfam" id="PF17951">
    <property type="entry name" value="FAS_meander"/>
    <property type="match status" value="1"/>
</dbReference>
<comment type="caution">
    <text evidence="32">The sequence shown here is derived from an EMBL/GenBank/DDBJ whole genome shotgun (WGS) entry which is preliminary data.</text>
</comment>
<dbReference type="GO" id="GO:0004321">
    <property type="term" value="F:fatty-acyl-CoA synthase activity"/>
    <property type="evidence" value="ECO:0007669"/>
    <property type="project" value="UniProtKB-EC"/>
</dbReference>
<comment type="catalytic activity">
    <reaction evidence="23">
        <text>(9Z)-octadecenoyl-[ACP] + H2O = (9Z)-octadecenoate + holo-[ACP] + H(+)</text>
        <dbReference type="Rhea" id="RHEA:15057"/>
        <dbReference type="Rhea" id="RHEA-COMP:9685"/>
        <dbReference type="Rhea" id="RHEA-COMP:9924"/>
        <dbReference type="ChEBI" id="CHEBI:15377"/>
        <dbReference type="ChEBI" id="CHEBI:15378"/>
        <dbReference type="ChEBI" id="CHEBI:30823"/>
        <dbReference type="ChEBI" id="CHEBI:64479"/>
        <dbReference type="ChEBI" id="CHEBI:78783"/>
        <dbReference type="EC" id="3.1.2.14"/>
    </reaction>
</comment>
<evidence type="ECO:0000256" key="4">
    <source>
        <dbReference type="ARBA" id="ARBA00012878"/>
    </source>
</evidence>
<comment type="catalytic activity">
    <reaction evidence="1">
        <text>a (3R)-hydroxyacyl-[ACP] = a (2E)-enoyl-[ACP] + H2O</text>
        <dbReference type="Rhea" id="RHEA:13097"/>
        <dbReference type="Rhea" id="RHEA-COMP:9925"/>
        <dbReference type="Rhea" id="RHEA-COMP:9945"/>
        <dbReference type="ChEBI" id="CHEBI:15377"/>
        <dbReference type="ChEBI" id="CHEBI:78784"/>
        <dbReference type="ChEBI" id="CHEBI:78827"/>
        <dbReference type="EC" id="4.2.1.59"/>
    </reaction>
</comment>
<dbReference type="Gene3D" id="3.30.70.3330">
    <property type="match status" value="1"/>
</dbReference>
<keyword evidence="13 28" id="KW-0521">NADP</keyword>
<dbReference type="SUPFAM" id="SSF51412">
    <property type="entry name" value="Inosine monophosphate dehydrogenase (IMPDH)"/>
    <property type="match status" value="1"/>
</dbReference>
<feature type="compositionally biased region" description="Low complexity" evidence="30">
    <location>
        <begin position="2100"/>
        <end position="2133"/>
    </location>
</feature>
<evidence type="ECO:0000256" key="21">
    <source>
        <dbReference type="ARBA" id="ARBA00048237"/>
    </source>
</evidence>
<dbReference type="Gene3D" id="6.20.240.10">
    <property type="match status" value="1"/>
</dbReference>
<evidence type="ECO:0000256" key="3">
    <source>
        <dbReference type="ARBA" id="ARBA00012480"/>
    </source>
</evidence>
<dbReference type="InterPro" id="IPR001227">
    <property type="entry name" value="Ac_transferase_dom_sf"/>
</dbReference>
<evidence type="ECO:0000313" key="32">
    <source>
        <dbReference type="EMBL" id="KAK4149607.1"/>
    </source>
</evidence>
<dbReference type="InterPro" id="IPR041099">
    <property type="entry name" value="FAS1_N"/>
</dbReference>
<dbReference type="SMART" id="SM00827">
    <property type="entry name" value="PKS_AT"/>
    <property type="match status" value="1"/>
</dbReference>
<evidence type="ECO:0000256" key="5">
    <source>
        <dbReference type="ARBA" id="ARBA00012996"/>
    </source>
</evidence>
<dbReference type="SUPFAM" id="SSF54637">
    <property type="entry name" value="Thioesterase/thiol ester dehydrase-isomerase"/>
    <property type="match status" value="2"/>
</dbReference>
<keyword evidence="14 28" id="KW-0560">Oxidoreductase</keyword>
<evidence type="ECO:0000256" key="12">
    <source>
        <dbReference type="ARBA" id="ARBA00022832"/>
    </source>
</evidence>
<evidence type="ECO:0000256" key="25">
    <source>
        <dbReference type="ARBA" id="ARBA00048835"/>
    </source>
</evidence>
<evidence type="ECO:0000256" key="7">
    <source>
        <dbReference type="ARBA" id="ARBA00013256"/>
    </source>
</evidence>
<dbReference type="InterPro" id="IPR014043">
    <property type="entry name" value="Acyl_transferase_dom"/>
</dbReference>
<evidence type="ECO:0000256" key="27">
    <source>
        <dbReference type="ARBA" id="ARBA00068309"/>
    </source>
</evidence>
<dbReference type="FunFam" id="3.10.129.10:FF:000015">
    <property type="entry name" value="Fatty acid synthase subunit beta"/>
    <property type="match status" value="1"/>
</dbReference>
<keyword evidence="15 28" id="KW-0520">NAD</keyword>
<dbReference type="Gene3D" id="1.20.1050.120">
    <property type="match status" value="1"/>
</dbReference>
<evidence type="ECO:0000256" key="14">
    <source>
        <dbReference type="ARBA" id="ARBA00023002"/>
    </source>
</evidence>
<dbReference type="FunFam" id="3.40.366.10:FF:000003">
    <property type="entry name" value="Fatty acid synthase subunit beta dehydratase"/>
    <property type="match status" value="1"/>
</dbReference>
<dbReference type="Pfam" id="PF00698">
    <property type="entry name" value="Acyl_transf_1"/>
    <property type="match status" value="1"/>
</dbReference>
<dbReference type="SUPFAM" id="SSF52151">
    <property type="entry name" value="FabD/lysophospholipase-like"/>
    <property type="match status" value="2"/>
</dbReference>
<keyword evidence="11 28" id="KW-0378">Hydrolase</keyword>
<dbReference type="Gene3D" id="1.20.930.70">
    <property type="match status" value="1"/>
</dbReference>
<feature type="active site" description="For acetyltransferase activity" evidence="29">
    <location>
        <position position="289"/>
    </location>
</feature>
<evidence type="ECO:0000256" key="17">
    <source>
        <dbReference type="ARBA" id="ARBA00023160"/>
    </source>
</evidence>
<keyword evidence="33" id="KW-1185">Reference proteome</keyword>
<evidence type="ECO:0000256" key="1">
    <source>
        <dbReference type="ARBA" id="ARBA00001055"/>
    </source>
</evidence>
<evidence type="ECO:0000256" key="30">
    <source>
        <dbReference type="SAM" id="MobiDB-lite"/>
    </source>
</evidence>
<dbReference type="Pfam" id="PF01575">
    <property type="entry name" value="MaoC_dehydratas"/>
    <property type="match status" value="1"/>
</dbReference>
<dbReference type="Gene3D" id="3.30.1120.100">
    <property type="match status" value="1"/>
</dbReference>
<dbReference type="Gene3D" id="3.10.129.10">
    <property type="entry name" value="Hotdog Thioesterase"/>
    <property type="match status" value="2"/>
</dbReference>
<dbReference type="PIRSF" id="PIRSF005562">
    <property type="entry name" value="FAS_yeast_beta"/>
    <property type="match status" value="1"/>
</dbReference>
<dbReference type="Pfam" id="PF17828">
    <property type="entry name" value="FAS_N"/>
    <property type="match status" value="1"/>
</dbReference>
<gene>
    <name evidence="32" type="ORF">C8A00DRAFT_37801</name>
</gene>
<dbReference type="EC" id="2.3.1.38" evidence="7"/>
<dbReference type="EC" id="2.3.1.86" evidence="4"/>
<dbReference type="Gene3D" id="6.10.140.1400">
    <property type="match status" value="1"/>
</dbReference>
<evidence type="ECO:0000256" key="8">
    <source>
        <dbReference type="ARBA" id="ARBA00013258"/>
    </source>
</evidence>
<evidence type="ECO:0000256" key="9">
    <source>
        <dbReference type="ARBA" id="ARBA00022516"/>
    </source>
</evidence>
<evidence type="ECO:0000256" key="28">
    <source>
        <dbReference type="PIRNR" id="PIRNR005562"/>
    </source>
</evidence>
<reference evidence="32" key="2">
    <citation type="submission" date="2023-05" db="EMBL/GenBank/DDBJ databases">
        <authorList>
            <consortium name="Lawrence Berkeley National Laboratory"/>
            <person name="Steindorff A."/>
            <person name="Hensen N."/>
            <person name="Bonometti L."/>
            <person name="Westerberg I."/>
            <person name="Brannstrom I.O."/>
            <person name="Guillou S."/>
            <person name="Cros-Aarteil S."/>
            <person name="Calhoun S."/>
            <person name="Haridas S."/>
            <person name="Kuo A."/>
            <person name="Mondo S."/>
            <person name="Pangilinan J."/>
            <person name="Riley R."/>
            <person name="Labutti K."/>
            <person name="Andreopoulos B."/>
            <person name="Lipzen A."/>
            <person name="Chen C."/>
            <person name="Yanf M."/>
            <person name="Daum C."/>
            <person name="Ng V."/>
            <person name="Clum A."/>
            <person name="Ohm R."/>
            <person name="Martin F."/>
            <person name="Silar P."/>
            <person name="Natvig D."/>
            <person name="Lalanne C."/>
            <person name="Gautier V."/>
            <person name="Ament-Velasquez S.L."/>
            <person name="Kruys A."/>
            <person name="Hutchinson M.I."/>
            <person name="Powell A.J."/>
            <person name="Barry K."/>
            <person name="Miller A.N."/>
            <person name="Grigoriev I.V."/>
            <person name="Debuchy R."/>
            <person name="Gladieux P."/>
            <person name="Thoren M.H."/>
            <person name="Johannesson H."/>
        </authorList>
    </citation>
    <scope>NUCLEOTIDE SEQUENCE</scope>
    <source>
        <strain evidence="32">CBS 538.74</strain>
    </source>
</reference>
<name>A0AAN6VDY1_9PEZI</name>
<evidence type="ECO:0000256" key="19">
    <source>
        <dbReference type="ARBA" id="ARBA00023268"/>
    </source>
</evidence>
<feature type="region of interest" description="Disordered" evidence="30">
    <location>
        <begin position="2100"/>
        <end position="2142"/>
    </location>
</feature>
<comment type="similarity">
    <text evidence="2 28">Belongs to the fungal fatty acid synthetase subunit beta family.</text>
</comment>
<evidence type="ECO:0000256" key="16">
    <source>
        <dbReference type="ARBA" id="ARBA00023098"/>
    </source>
</evidence>
<dbReference type="Gene3D" id="3.40.366.10">
    <property type="entry name" value="Malonyl-Coenzyme A Acyl Carrier Protein, domain 2"/>
    <property type="match status" value="3"/>
</dbReference>
<dbReference type="InterPro" id="IPR013785">
    <property type="entry name" value="Aldolase_TIM"/>
</dbReference>
<evidence type="ECO:0000259" key="31">
    <source>
        <dbReference type="SMART" id="SM00827"/>
    </source>
</evidence>
<dbReference type="GO" id="GO:0016297">
    <property type="term" value="F:fatty acyl-[ACP] hydrolase activity"/>
    <property type="evidence" value="ECO:0007669"/>
    <property type="project" value="UniProtKB-EC"/>
</dbReference>
<dbReference type="InterPro" id="IPR016452">
    <property type="entry name" value="Fas1/AflB-like"/>
</dbReference>
<dbReference type="GO" id="GO:0019171">
    <property type="term" value="F:(3R)-hydroxyacyl-[acyl-carrier-protein] dehydratase activity"/>
    <property type="evidence" value="ECO:0007669"/>
    <property type="project" value="UniProtKB-EC"/>
</dbReference>
<dbReference type="InterPro" id="IPR013565">
    <property type="entry name" value="Fas1/AflB-like_central"/>
</dbReference>
<dbReference type="Pfam" id="PF13452">
    <property type="entry name" value="FAS1_DH_region"/>
    <property type="match status" value="1"/>
</dbReference>
<dbReference type="GO" id="GO:0004312">
    <property type="term" value="F:fatty acid synthase activity"/>
    <property type="evidence" value="ECO:0007669"/>
    <property type="project" value="InterPro"/>
</dbReference>
<evidence type="ECO:0000256" key="15">
    <source>
        <dbReference type="ARBA" id="ARBA00023027"/>
    </source>
</evidence>
<dbReference type="PRINTS" id="PR01483">
    <property type="entry name" value="FASYNTHASE"/>
</dbReference>
<dbReference type="GO" id="GO:0004314">
    <property type="term" value="F:[acyl-carrier-protein] S-malonyltransferase activity"/>
    <property type="evidence" value="ECO:0007669"/>
    <property type="project" value="UniProtKB-EC"/>
</dbReference>
<dbReference type="CDD" id="cd03447">
    <property type="entry name" value="FAS_MaoC"/>
    <property type="match status" value="1"/>
</dbReference>
<comment type="function">
    <text evidence="26">Fatty acid synthetase catalyzes the formation of long-chain fatty acids from acetyl-CoA, malonyl-CoA and NADPH. The beta subunit contains domains for: [acyl-carrier-protein] acetyltransferase and malonyltransferase, S-acyl fatty acid synthase thioesterase, enoyl-[acyl-carrier-protein] reductase, and 3-hydroxypalmitoyl-[acyl-carrier-protein] dehydratase.</text>
</comment>
<keyword evidence="19" id="KW-0511">Multifunctional enzyme</keyword>
<evidence type="ECO:0000256" key="23">
    <source>
        <dbReference type="ARBA" id="ARBA00048536"/>
    </source>
</evidence>
<keyword evidence="12" id="KW-0276">Fatty acid metabolism</keyword>
<dbReference type="FunFam" id="1.20.930.70:FF:000001">
    <property type="entry name" value="Fatty acid synthase beta subunit dehydratase"/>
    <property type="match status" value="1"/>
</dbReference>
<comment type="catalytic activity">
    <reaction evidence="21">
        <text>acetyl-CoA + n malonyl-CoA + 2n NADPH + 4n H(+) = a long-chain-acyl-CoA + n CoA + n CO2 + 2n NADP(+).</text>
        <dbReference type="EC" id="2.3.1.86"/>
    </reaction>
</comment>
<dbReference type="EC" id="1.3.1.9" evidence="5"/>
<evidence type="ECO:0000256" key="13">
    <source>
        <dbReference type="ARBA" id="ARBA00022857"/>
    </source>
</evidence>
<proteinExistence type="inferred from homology"/>
<keyword evidence="17" id="KW-0275">Fatty acid biosynthesis</keyword>
<keyword evidence="9" id="KW-0444">Lipid biosynthesis</keyword>
<dbReference type="FunFam" id="3.20.20.70:FF:000078">
    <property type="entry name" value="Fatty acid synthase beta subunit dehydratase"/>
    <property type="match status" value="1"/>
</dbReference>
<evidence type="ECO:0000256" key="6">
    <source>
        <dbReference type="ARBA" id="ARBA00013167"/>
    </source>
</evidence>
<dbReference type="EMBL" id="MU857142">
    <property type="protein sequence ID" value="KAK4149607.1"/>
    <property type="molecule type" value="Genomic_DNA"/>
</dbReference>
<dbReference type="Proteomes" id="UP001302745">
    <property type="component" value="Unassembled WGS sequence"/>
</dbReference>
<dbReference type="InterPro" id="IPR040883">
    <property type="entry name" value="FAS_meander"/>
</dbReference>
<feature type="active site" description="For malonyltransferase activity" evidence="29">
    <location>
        <position position="1843"/>
    </location>
</feature>
<keyword evidence="16" id="KW-0443">Lipid metabolism</keyword>
<comment type="catalytic activity">
    <reaction evidence="25">
        <text>holo-[ACP] + acetyl-CoA = acetyl-[ACP] + CoA</text>
        <dbReference type="Rhea" id="RHEA:41788"/>
        <dbReference type="Rhea" id="RHEA-COMP:9621"/>
        <dbReference type="Rhea" id="RHEA-COMP:9685"/>
        <dbReference type="ChEBI" id="CHEBI:57287"/>
        <dbReference type="ChEBI" id="CHEBI:57288"/>
        <dbReference type="ChEBI" id="CHEBI:64479"/>
        <dbReference type="ChEBI" id="CHEBI:78446"/>
        <dbReference type="EC" id="2.3.1.38"/>
    </reaction>
</comment>
<sequence>MYPNNGSGTGPQTGAVTPRSSASLRPLTLSHGALETSFLIPTGIHYHASQLKERFVATLPAPTDELAQDDEPSSVPELVARYMGHVAHDVAEGEDDAQGSGEEVLKLVLNEFERAFLRGNDVHALVATLPGIDAKKLEVIRSYFAARAASNRAMKTHESALFRAADEDSAKLYNIFGGQGNIEEYFEELRELYQTYPSFVGELIVSSAELLQTLSSHPSAEKLYSKGLDIMNWLHNPDATPDVDYLVSAPVSFPLIGLTQLAHYQITCKVLGLHPGILRERISGTTGHSQGIVLAAITAAADSWESFEEIAKSALTILFWIGARSQQTFPITSMTPSMLQDSMDNGEGTPTPMLSIRDLPQAEVQKHIDRTNQYLPEDQHISISLINSPRNLVVAGPPRSLCGLNAQLRKLKAATGLDQTRIPYTDRKVRFVNRFLPITAPFHSKYLAKATALIAEDLKDIQIDVKRLGIPVYDTNTGKDMRKEVTGNIVPALVRMITSDPVNWEKATVFPGATHVLDFGPGGISGLGVLTSRNKDGTGVRVILAGTVNATVTEVGYKSELFDRDEENAVKYAVDWVEEYGPKLVKTSSGQTYVDTKMSRLLGLPPLLVAGMTPSTVPWDFVAATMNAGYQIELAGGGYYNAKTMTAAISKIEKEIPPGRGISVNLIYVNPRAMAWQIPLLGRLRAEGVPIEGLTIGAGVPSIEVAQEYIETLGLKHIAFKPGSSDAIQAVINIAKANPTFPVILQWTGGRGGGHHSFEDFHSPILTLYGRIRRHENIILVAGSGFGGADDTYPYLTGAWSTKYGYPPMPYDGCMFGSRMMVAKEAHTSKAAKQAIVDAPGLDDGEWEQTYKGPAGGVITVRSEMGEPIHKLATRGVLFWAEMDLKIFSLPKEKRVPELKKNRDRIIKKLNADFHKVWFGQNKEGKAVDLEDMTYAEVVRRMVELLYVGDEARWIDPSFTKLTADFIHRVEERFTTTPGQASHLQSYADLNEPAPAVERILSHYPEAETQLINAQDVQHFLLLCQRRGQKPVTFVPALDENFEFFFKKDSLWQSEDLGAVIDKDVGRTCILQGPMAAKHSTKVDEPVKDILDNIHRGHIEGLTRDLYDGDASKIPTVEYFGGELIDTEIPVDVEGLTISVDAHKNTYRLSSSPSAQLPSLESWISLLAGADRNWRYALLQSDVIVQGQKYQTNPIKQIFAPARGLFVEILYPNDPAKTVILVKEQPRHNRYVDVIEVKLVGENKIVVSMIKDTTALGKPVALPLRFIYRPEAGYAPIHEVMDGRNDRIKEFYWRAWFGDEELDLDAPVSSLFDGGKNVITGEAINEFVHAVGNTGEAFVDRPEKTMYAPMDFAIVVGWKAITKPIFPRTIDGDLLKLVHLSNQFRMMPGAEPLEKGDEVSTTAQINAVINQESGKMVEVCGTITRDGKAVMEVTSQFLYRGAYTDFENTFQRKAETPMQVHLATTKDVAVLRSKQWFVLDDLATPEVELLGQTLIFRVQSLVRFKNRTVFSHVETRGQVLVELPTKEIIQVATVDYEAGESHGNPVIDYLQRHGSSIEQPINFENPIPLSGKTPLQLRAPASNETYARVSGDYNPIHVSRVFAAYANLPGTITHGMYSSAAVRSLVETWAAENKVGRVRSFHASLTGMVLPNDDINVKLQHVGMVAGRKIIKVEAINKETEEKVLLGEAEIEQPVTAYVFTGQGSQEQGMGMDLYGSSPVAKEVWDRADKYLMDTYGFAITNIVKNNPKELTIHFGGPRGKAIRQNYMAMTFETVATDGSIKSERIFKEISEKTTSYTYRSPTGLLSATQFTQPALTLMEKASFEDMKAKGLVPRDSTFAGHSLGEYSALAALADVMPIESLVSVVFYRGLTMQVAVERDASGRSNYSMCAVNPSRINKSFNEEALRFVVSNIAETTGWLLEIVNFNIANMQYVCAGDLRALDTLTGVTNYLKAMKLDIEQMRKEFQPEMVKEKLVEIIQGCAAETETKPKPLDLQRGFATIPLKGIDVPFHSTFLRSGVKPFRSFLLKKINKTTIDPAKLVGKYIPNVTAKPFALTKEYFEDVYRLTNSPKIGNVLANWEKYQDDGGALAAAVTNGANGASESSEAIEANGASESSEANEANGANGANGANSQETSGDESD</sequence>
<organism evidence="32 33">
    <name type="scientific">Chaetomidium leptoderma</name>
    <dbReference type="NCBI Taxonomy" id="669021"/>
    <lineage>
        <taxon>Eukaryota</taxon>
        <taxon>Fungi</taxon>
        <taxon>Dikarya</taxon>
        <taxon>Ascomycota</taxon>
        <taxon>Pezizomycotina</taxon>
        <taxon>Sordariomycetes</taxon>
        <taxon>Sordariomycetidae</taxon>
        <taxon>Sordariales</taxon>
        <taxon>Chaetomiaceae</taxon>
        <taxon>Chaetomidium</taxon>
    </lineage>
</organism>